<proteinExistence type="predicted"/>
<evidence type="ECO:0000313" key="2">
    <source>
        <dbReference type="EMBL" id="KAL1222064.1"/>
    </source>
</evidence>
<reference evidence="2 3" key="1">
    <citation type="submission" date="2024-04" db="EMBL/GenBank/DDBJ databases">
        <title>Genome assembly C_amara_ONT_v2.</title>
        <authorList>
            <person name="Yant L."/>
            <person name="Moore C."/>
            <person name="Slenker M."/>
        </authorList>
    </citation>
    <scope>NUCLEOTIDE SEQUENCE [LARGE SCALE GENOMIC DNA]</scope>
    <source>
        <tissue evidence="2">Leaf</tissue>
    </source>
</reference>
<name>A0ABD1BXY0_CARAN</name>
<dbReference type="AlphaFoldDB" id="A0ABD1BXY0"/>
<dbReference type="InterPro" id="IPR006566">
    <property type="entry name" value="FBD"/>
</dbReference>
<dbReference type="Gene3D" id="3.80.10.10">
    <property type="entry name" value="Ribonuclease Inhibitor"/>
    <property type="match status" value="1"/>
</dbReference>
<dbReference type="EMBL" id="JBANAX010000109">
    <property type="protein sequence ID" value="KAL1222064.1"/>
    <property type="molecule type" value="Genomic_DNA"/>
</dbReference>
<organism evidence="2 3">
    <name type="scientific">Cardamine amara subsp. amara</name>
    <dbReference type="NCBI Taxonomy" id="228776"/>
    <lineage>
        <taxon>Eukaryota</taxon>
        <taxon>Viridiplantae</taxon>
        <taxon>Streptophyta</taxon>
        <taxon>Embryophyta</taxon>
        <taxon>Tracheophyta</taxon>
        <taxon>Spermatophyta</taxon>
        <taxon>Magnoliopsida</taxon>
        <taxon>eudicotyledons</taxon>
        <taxon>Gunneridae</taxon>
        <taxon>Pentapetalae</taxon>
        <taxon>rosids</taxon>
        <taxon>malvids</taxon>
        <taxon>Brassicales</taxon>
        <taxon>Brassicaceae</taxon>
        <taxon>Cardamineae</taxon>
        <taxon>Cardamine</taxon>
    </lineage>
</organism>
<protein>
    <submittedName>
        <fullName evidence="2">F-box protein</fullName>
    </submittedName>
</protein>
<accession>A0ABD1BXY0</accession>
<comment type="caution">
    <text evidence="2">The sequence shown here is derived from an EMBL/GenBank/DDBJ whole genome shotgun (WGS) entry which is preliminary data.</text>
</comment>
<evidence type="ECO:0000259" key="1">
    <source>
        <dbReference type="SMART" id="SM00579"/>
    </source>
</evidence>
<feature type="domain" description="FBD" evidence="1">
    <location>
        <begin position="265"/>
        <end position="341"/>
    </location>
</feature>
<dbReference type="SMART" id="SM00579">
    <property type="entry name" value="FBD"/>
    <property type="match status" value="1"/>
</dbReference>
<dbReference type="Proteomes" id="UP001558713">
    <property type="component" value="Unassembled WGS sequence"/>
</dbReference>
<evidence type="ECO:0000313" key="3">
    <source>
        <dbReference type="Proteomes" id="UP001558713"/>
    </source>
</evidence>
<dbReference type="SUPFAM" id="SSF52047">
    <property type="entry name" value="RNI-like"/>
    <property type="match status" value="1"/>
</dbReference>
<keyword evidence="3" id="KW-1185">Reference proteome</keyword>
<sequence>MEFVNRVLALQSNSPITKFSLVCHKGVDEYLVDDWLLKALRRGVSDLTLILLFPWSLRKHSPLPPSIFSYGQNLIKLRIGGGNLAFFNYGLFQVSSPTLKRLTIDGEQYIPSMDDNIFKAGTKHWSSESGGSGVPYTLVSYFDFVARNYPLDVGSTLSHLQVQEREPELRDATNLIMGIQNVQTLHLTSDTIEVIADFCKTEPIFHNLKHLSIESDSERRWQGLPILLINCSSLQTLVFHGLHHRVTDGCGDACNCISPLSSSSSSLSSCPVKILKILDFGATCGEMSLVEHFLKHLRQLEQMIIILHSDSFLEEDCDPFEVSKALDMAPRASPNCKLTVVNESLGSQ</sequence>
<dbReference type="InterPro" id="IPR055294">
    <property type="entry name" value="FBL60-like"/>
</dbReference>
<dbReference type="PANTHER" id="PTHR31293:SF16">
    <property type="entry name" value="RNI-LIKE SUPERFAMILY PROTEIN"/>
    <property type="match status" value="1"/>
</dbReference>
<dbReference type="PANTHER" id="PTHR31293">
    <property type="entry name" value="RNI-LIKE SUPERFAMILY PROTEIN"/>
    <property type="match status" value="1"/>
</dbReference>
<dbReference type="InterPro" id="IPR032675">
    <property type="entry name" value="LRR_dom_sf"/>
</dbReference>
<gene>
    <name evidence="2" type="ORF">V5N11_025521</name>
</gene>